<dbReference type="AlphaFoldDB" id="A0A9D4U7Y8"/>
<dbReference type="Proteomes" id="UP000886520">
    <property type="component" value="Chromosome 21"/>
</dbReference>
<evidence type="ECO:0000259" key="2">
    <source>
        <dbReference type="SMART" id="SM00960"/>
    </source>
</evidence>
<proteinExistence type="inferred from homology"/>
<organism evidence="3 4">
    <name type="scientific">Adiantum capillus-veneris</name>
    <name type="common">Maidenhair fern</name>
    <dbReference type="NCBI Taxonomy" id="13818"/>
    <lineage>
        <taxon>Eukaryota</taxon>
        <taxon>Viridiplantae</taxon>
        <taxon>Streptophyta</taxon>
        <taxon>Embryophyta</taxon>
        <taxon>Tracheophyta</taxon>
        <taxon>Polypodiopsida</taxon>
        <taxon>Polypodiidae</taxon>
        <taxon>Polypodiales</taxon>
        <taxon>Pteridineae</taxon>
        <taxon>Pteridaceae</taxon>
        <taxon>Vittarioideae</taxon>
        <taxon>Adiantum</taxon>
    </lineage>
</organism>
<dbReference type="OrthoDB" id="9985637at2759"/>
<dbReference type="Pfam" id="PF03259">
    <property type="entry name" value="Robl_LC7"/>
    <property type="match status" value="1"/>
</dbReference>
<dbReference type="SMART" id="SM00960">
    <property type="entry name" value="Robl_LC7"/>
    <property type="match status" value="1"/>
</dbReference>
<accession>A0A9D4U7Y8</accession>
<sequence>MRGGAGGIGGIGRWGWWAEANGGAAGEWGSDEGWASEVQRALQRINGIKNVKGTIIVDKEGNILHSTFSEDNLTTSYAAHVVGLTTMASSSIREIDNQTELQMLRVRSETHEFVIVPETQFTLIVVQGLKDPVVEKEEEVSSDNESLES</sequence>
<comment type="similarity">
    <text evidence="1">Belongs to the GAMAD family.</text>
</comment>
<keyword evidence="4" id="KW-1185">Reference proteome</keyword>
<dbReference type="SUPFAM" id="SSF103196">
    <property type="entry name" value="Roadblock/LC7 domain"/>
    <property type="match status" value="1"/>
</dbReference>
<name>A0A9D4U7Y8_ADICA</name>
<dbReference type="EMBL" id="JABFUD020000021">
    <property type="protein sequence ID" value="KAI5062972.1"/>
    <property type="molecule type" value="Genomic_DNA"/>
</dbReference>
<gene>
    <name evidence="3" type="ORF">GOP47_0021519</name>
</gene>
<comment type="caution">
    <text evidence="3">The sequence shown here is derived from an EMBL/GenBank/DDBJ whole genome shotgun (WGS) entry which is preliminary data.</text>
</comment>
<evidence type="ECO:0000313" key="4">
    <source>
        <dbReference type="Proteomes" id="UP000886520"/>
    </source>
</evidence>
<dbReference type="InterPro" id="IPR004942">
    <property type="entry name" value="Roadblock/LAMTOR2_dom"/>
</dbReference>
<protein>
    <recommendedName>
        <fullName evidence="2">Roadblock/LAMTOR2 domain-containing protein</fullName>
    </recommendedName>
</protein>
<dbReference type="Gene3D" id="3.30.450.30">
    <property type="entry name" value="Dynein light chain 2a, cytoplasmic"/>
    <property type="match status" value="1"/>
</dbReference>
<evidence type="ECO:0000313" key="3">
    <source>
        <dbReference type="EMBL" id="KAI5062972.1"/>
    </source>
</evidence>
<dbReference type="PANTHER" id="PTHR10779">
    <property type="entry name" value="DYNEIN LIGHT CHAIN ROADBLOCK"/>
    <property type="match status" value="1"/>
</dbReference>
<evidence type="ECO:0000256" key="1">
    <source>
        <dbReference type="ARBA" id="ARBA00007191"/>
    </source>
</evidence>
<feature type="domain" description="Roadblock/LAMTOR2" evidence="2">
    <location>
        <begin position="38"/>
        <end position="127"/>
    </location>
</feature>
<reference evidence="3" key="1">
    <citation type="submission" date="2021-01" db="EMBL/GenBank/DDBJ databases">
        <title>Adiantum capillus-veneris genome.</title>
        <authorList>
            <person name="Fang Y."/>
            <person name="Liao Q."/>
        </authorList>
    </citation>
    <scope>NUCLEOTIDE SEQUENCE</scope>
    <source>
        <strain evidence="3">H3</strain>
        <tissue evidence="3">Leaf</tissue>
    </source>
</reference>